<evidence type="ECO:0000313" key="2">
    <source>
        <dbReference type="EMBL" id="VDD91126.1"/>
    </source>
</evidence>
<dbReference type="AlphaFoldDB" id="A0A0N4V7J9"/>
<accession>A0A0N4V7J9</accession>
<evidence type="ECO:0000313" key="3">
    <source>
        <dbReference type="Proteomes" id="UP000274131"/>
    </source>
</evidence>
<dbReference type="InterPro" id="IPR006594">
    <property type="entry name" value="LisH"/>
</dbReference>
<dbReference type="STRING" id="51028.A0A0N4V7J9"/>
<reference evidence="4" key="1">
    <citation type="submission" date="2017-02" db="UniProtKB">
        <authorList>
            <consortium name="WormBaseParasite"/>
        </authorList>
    </citation>
    <scope>IDENTIFICATION</scope>
</reference>
<evidence type="ECO:0000259" key="1">
    <source>
        <dbReference type="PROSITE" id="PS50897"/>
    </source>
</evidence>
<protein>
    <submittedName>
        <fullName evidence="4">WD repeat-containing protein 47</fullName>
    </submittedName>
</protein>
<organism evidence="4">
    <name type="scientific">Enterobius vermicularis</name>
    <name type="common">Human pinworm</name>
    <dbReference type="NCBI Taxonomy" id="51028"/>
    <lineage>
        <taxon>Eukaryota</taxon>
        <taxon>Metazoa</taxon>
        <taxon>Ecdysozoa</taxon>
        <taxon>Nematoda</taxon>
        <taxon>Chromadorea</taxon>
        <taxon>Rhabditida</taxon>
        <taxon>Spirurina</taxon>
        <taxon>Oxyuridomorpha</taxon>
        <taxon>Oxyuroidea</taxon>
        <taxon>Oxyuridae</taxon>
        <taxon>Enterobius</taxon>
    </lineage>
</organism>
<dbReference type="InterPro" id="IPR040067">
    <property type="entry name" value="WDR47"/>
</dbReference>
<dbReference type="OrthoDB" id="187712at2759"/>
<sequence>MSNGTTGTTDTAKVAPSVAIAISEIDIVKMILEYLDSRDLHIAQLSLERETGIINGGFSDDVLFLRQLILDGQWDSALDFVEPLKELPEFNFRIFRYYITKYKYFELLCLNQEPGIMHDNDFTVQELVESLKDLEQLAPSPEDFRSLCALLTLPKLSEHADFKNWNPSSARIECFRKIEPMVTQLLPPMKRSTDSVKMHSMNDRLLQLLVKGALYEGCVDFCQAQAIGDIQSNIRDEFKECIICLAKTARPSQILACRPRLCNNDLSLVNWLEAMDKSQYVLPFKQKSLDLKLEKIRKPKLEAQWTEHILATPVKPGGVFPHSLVPTAKLKCAQQMSQSMIIPAMATSFSVALNHETRKKMHRMSQSTAPMLGFSIEGTKEQGEAMMAQSQMIDAMFETSQYTKSTRPTNLHVSFGPTPLQENSEANQYMYQPPAVQNTGAHRGLMSVSAAMDVTSRRQLEDIARSAQRQMKLPTVPELSTPTEEANPQAAFSGSNSLTTSKLYREFSNRRVQDCKRVFR</sequence>
<name>A0A0N4V7J9_ENTVE</name>
<dbReference type="InterPro" id="IPR057749">
    <property type="entry name" value="WDR47_COR"/>
</dbReference>
<dbReference type="EMBL" id="UXUI01008298">
    <property type="protein sequence ID" value="VDD91126.1"/>
    <property type="molecule type" value="Genomic_DNA"/>
</dbReference>
<proteinExistence type="predicted"/>
<dbReference type="PROSITE" id="PS50897">
    <property type="entry name" value="CTLH"/>
    <property type="match status" value="1"/>
</dbReference>
<feature type="domain" description="CTLH" evidence="1">
    <location>
        <begin position="58"/>
        <end position="115"/>
    </location>
</feature>
<keyword evidence="3" id="KW-1185">Reference proteome</keyword>
<dbReference type="PANTHER" id="PTHR19863">
    <property type="entry name" value="NEMITIN (NEURONAL ENRICHED MAP INTERACTING PROTEIN) HOMOLOG"/>
    <property type="match status" value="1"/>
</dbReference>
<gene>
    <name evidence="2" type="ORF">EVEC_LOCUS5877</name>
</gene>
<dbReference type="Proteomes" id="UP000274131">
    <property type="component" value="Unassembled WGS sequence"/>
</dbReference>
<dbReference type="PROSITE" id="PS50896">
    <property type="entry name" value="LISH"/>
    <property type="match status" value="1"/>
</dbReference>
<reference evidence="2 3" key="2">
    <citation type="submission" date="2018-10" db="EMBL/GenBank/DDBJ databases">
        <authorList>
            <consortium name="Pathogen Informatics"/>
        </authorList>
    </citation>
    <scope>NUCLEOTIDE SEQUENCE [LARGE SCALE GENOMIC DNA]</scope>
</reference>
<dbReference type="WBParaSite" id="EVEC_0000626601-mRNA-1">
    <property type="protein sequence ID" value="EVEC_0000626601-mRNA-1"/>
    <property type="gene ID" value="EVEC_0000626601"/>
</dbReference>
<dbReference type="PANTHER" id="PTHR19863:SF5">
    <property type="entry name" value="WD REPEAT-CONTAINING PROTEIN 47"/>
    <property type="match status" value="1"/>
</dbReference>
<evidence type="ECO:0000313" key="4">
    <source>
        <dbReference type="WBParaSite" id="EVEC_0000626601-mRNA-1"/>
    </source>
</evidence>
<dbReference type="SMART" id="SM00668">
    <property type="entry name" value="CTLH"/>
    <property type="match status" value="1"/>
</dbReference>
<dbReference type="InterPro" id="IPR006595">
    <property type="entry name" value="CTLH_C"/>
</dbReference>
<dbReference type="Pfam" id="PF25602">
    <property type="entry name" value="WDR47_COR"/>
    <property type="match status" value="1"/>
</dbReference>